<proteinExistence type="predicted"/>
<dbReference type="Pfam" id="PF01926">
    <property type="entry name" value="MMR_HSR1"/>
    <property type="match status" value="1"/>
</dbReference>
<feature type="domain" description="EngB-type G" evidence="5">
    <location>
        <begin position="49"/>
        <end position="253"/>
    </location>
</feature>
<dbReference type="Gene3D" id="3.40.50.300">
    <property type="entry name" value="P-loop containing nucleotide triphosphate hydrolases"/>
    <property type="match status" value="1"/>
</dbReference>
<dbReference type="InterPro" id="IPR052279">
    <property type="entry name" value="EngB_GTPase"/>
</dbReference>
<keyword evidence="7" id="KW-1185">Reference proteome</keyword>
<keyword evidence="2" id="KW-0547">Nucleotide-binding</keyword>
<name>A0A6A7C097_9PEZI</name>
<dbReference type="PRINTS" id="PR00326">
    <property type="entry name" value="GTP1OBG"/>
</dbReference>
<dbReference type="GO" id="GO:0005739">
    <property type="term" value="C:mitochondrion"/>
    <property type="evidence" value="ECO:0007669"/>
    <property type="project" value="TreeGrafter"/>
</dbReference>
<evidence type="ECO:0000259" key="5">
    <source>
        <dbReference type="PROSITE" id="PS51706"/>
    </source>
</evidence>
<dbReference type="PROSITE" id="PS51706">
    <property type="entry name" value="G_ENGB"/>
    <property type="match status" value="1"/>
</dbReference>
<keyword evidence="3" id="KW-0460">Magnesium</keyword>
<dbReference type="OrthoDB" id="391988at2759"/>
<evidence type="ECO:0000256" key="1">
    <source>
        <dbReference type="ARBA" id="ARBA00022723"/>
    </source>
</evidence>
<evidence type="ECO:0000256" key="4">
    <source>
        <dbReference type="ARBA" id="ARBA00023134"/>
    </source>
</evidence>
<dbReference type="GO" id="GO:0016787">
    <property type="term" value="F:hydrolase activity"/>
    <property type="evidence" value="ECO:0007669"/>
    <property type="project" value="UniProtKB-KW"/>
</dbReference>
<dbReference type="SUPFAM" id="SSF52540">
    <property type="entry name" value="P-loop containing nucleoside triphosphate hydrolases"/>
    <property type="match status" value="1"/>
</dbReference>
<evidence type="ECO:0000313" key="6">
    <source>
        <dbReference type="EMBL" id="KAF2860647.1"/>
    </source>
</evidence>
<accession>A0A6A7C097</accession>
<dbReference type="InterPro" id="IPR030393">
    <property type="entry name" value="G_ENGB_dom"/>
</dbReference>
<keyword evidence="1" id="KW-0479">Metal-binding</keyword>
<reference evidence="6" key="1">
    <citation type="journal article" date="2020" name="Stud. Mycol.">
        <title>101 Dothideomycetes genomes: a test case for predicting lifestyles and emergence of pathogens.</title>
        <authorList>
            <person name="Haridas S."/>
            <person name="Albert R."/>
            <person name="Binder M."/>
            <person name="Bloem J."/>
            <person name="Labutti K."/>
            <person name="Salamov A."/>
            <person name="Andreopoulos B."/>
            <person name="Baker S."/>
            <person name="Barry K."/>
            <person name="Bills G."/>
            <person name="Bluhm B."/>
            <person name="Cannon C."/>
            <person name="Castanera R."/>
            <person name="Culley D."/>
            <person name="Daum C."/>
            <person name="Ezra D."/>
            <person name="Gonzalez J."/>
            <person name="Henrissat B."/>
            <person name="Kuo A."/>
            <person name="Liang C."/>
            <person name="Lipzen A."/>
            <person name="Lutzoni F."/>
            <person name="Magnuson J."/>
            <person name="Mondo S."/>
            <person name="Nolan M."/>
            <person name="Ohm R."/>
            <person name="Pangilinan J."/>
            <person name="Park H.-J."/>
            <person name="Ramirez L."/>
            <person name="Alfaro M."/>
            <person name="Sun H."/>
            <person name="Tritt A."/>
            <person name="Yoshinaga Y."/>
            <person name="Zwiers L.-H."/>
            <person name="Turgeon B."/>
            <person name="Goodwin S."/>
            <person name="Spatafora J."/>
            <person name="Crous P."/>
            <person name="Grigoriev I."/>
        </authorList>
    </citation>
    <scope>NUCLEOTIDE SEQUENCE</scope>
    <source>
        <strain evidence="6">CBS 480.64</strain>
    </source>
</reference>
<dbReference type="InterPro" id="IPR006073">
    <property type="entry name" value="GTP-bd"/>
</dbReference>
<dbReference type="Proteomes" id="UP000799421">
    <property type="component" value="Unassembled WGS sequence"/>
</dbReference>
<keyword evidence="4" id="KW-0342">GTP-binding</keyword>
<dbReference type="AlphaFoldDB" id="A0A6A7C097"/>
<gene>
    <name evidence="6" type="ORF">K470DRAFT_216757</name>
</gene>
<evidence type="ECO:0000256" key="3">
    <source>
        <dbReference type="ARBA" id="ARBA00022842"/>
    </source>
</evidence>
<dbReference type="GO" id="GO:0046872">
    <property type="term" value="F:metal ion binding"/>
    <property type="evidence" value="ECO:0007669"/>
    <property type="project" value="UniProtKB-KW"/>
</dbReference>
<sequence>MKFPPNISHYVVASPPTPLQLKTSNLYFTKSKPIFLYSAAKFLSVPRGDSPEVAFLGRSNAGKSSLLNAVFNRTNAQDAFVSTKAGRTKTINAFGVSGNGSGRIHKSVDKFRGCVLVDMPGYGKGSHQDWGIEIMKYLTKRKQLRRTFVLLDAELNLKDNDMTLLLHLKDIGVPFQIILSKVDKVLPTSDVGMDAAMDILKSKCDAITRTLAEASGSYSPLDILCTSATKGLHPHRKFGIDELRFAILSASGIT</sequence>
<keyword evidence="6" id="KW-0378">Hydrolase</keyword>
<protein>
    <submittedName>
        <fullName evidence="6">P-loop containing nucleoside triphosphate hydrolase protein</fullName>
    </submittedName>
</protein>
<dbReference type="PANTHER" id="PTHR46498">
    <property type="entry name" value="GTP-BINDING PROTEIN 8"/>
    <property type="match status" value="1"/>
</dbReference>
<dbReference type="PANTHER" id="PTHR46498:SF1">
    <property type="entry name" value="GTP-BINDING PROTEIN 8"/>
    <property type="match status" value="1"/>
</dbReference>
<organism evidence="6 7">
    <name type="scientific">Piedraia hortae CBS 480.64</name>
    <dbReference type="NCBI Taxonomy" id="1314780"/>
    <lineage>
        <taxon>Eukaryota</taxon>
        <taxon>Fungi</taxon>
        <taxon>Dikarya</taxon>
        <taxon>Ascomycota</taxon>
        <taxon>Pezizomycotina</taxon>
        <taxon>Dothideomycetes</taxon>
        <taxon>Dothideomycetidae</taxon>
        <taxon>Capnodiales</taxon>
        <taxon>Piedraiaceae</taxon>
        <taxon>Piedraia</taxon>
    </lineage>
</organism>
<dbReference type="GO" id="GO:0005525">
    <property type="term" value="F:GTP binding"/>
    <property type="evidence" value="ECO:0007669"/>
    <property type="project" value="UniProtKB-KW"/>
</dbReference>
<dbReference type="EMBL" id="MU005979">
    <property type="protein sequence ID" value="KAF2860647.1"/>
    <property type="molecule type" value="Genomic_DNA"/>
</dbReference>
<dbReference type="CDD" id="cd01876">
    <property type="entry name" value="YihA_EngB"/>
    <property type="match status" value="1"/>
</dbReference>
<evidence type="ECO:0000313" key="7">
    <source>
        <dbReference type="Proteomes" id="UP000799421"/>
    </source>
</evidence>
<evidence type="ECO:0000256" key="2">
    <source>
        <dbReference type="ARBA" id="ARBA00022741"/>
    </source>
</evidence>
<dbReference type="InterPro" id="IPR027417">
    <property type="entry name" value="P-loop_NTPase"/>
</dbReference>